<dbReference type="EMBL" id="SRLB01000013">
    <property type="protein sequence ID" value="TGD97696.1"/>
    <property type="molecule type" value="Genomic_DNA"/>
</dbReference>
<accession>A0A4Z0NNG6</accession>
<feature type="domain" description="Response regulatory" evidence="4">
    <location>
        <begin position="10"/>
        <end position="123"/>
    </location>
</feature>
<dbReference type="Pfam" id="PF00072">
    <property type="entry name" value="Response_reg"/>
    <property type="match status" value="1"/>
</dbReference>
<keyword evidence="1 3" id="KW-0597">Phosphoprotein</keyword>
<keyword evidence="6" id="KW-1185">Reference proteome</keyword>
<reference evidence="5 6" key="1">
    <citation type="submission" date="2019-04" db="EMBL/GenBank/DDBJ databases">
        <authorList>
            <person name="Feng G."/>
            <person name="Zhu H."/>
        </authorList>
    </citation>
    <scope>NUCLEOTIDE SEQUENCE [LARGE SCALE GENOMIC DNA]</scope>
    <source>
        <strain evidence="5 6">6HR-1</strain>
    </source>
</reference>
<dbReference type="AlphaFoldDB" id="A0A4Z0NNG6"/>
<feature type="modified residue" description="4-aspartylphosphate" evidence="3">
    <location>
        <position position="59"/>
    </location>
</feature>
<comment type="caution">
    <text evidence="5">The sequence shown here is derived from an EMBL/GenBank/DDBJ whole genome shotgun (WGS) entry which is preliminary data.</text>
</comment>
<dbReference type="InterPro" id="IPR050595">
    <property type="entry name" value="Bact_response_regulator"/>
</dbReference>
<dbReference type="InterPro" id="IPR001789">
    <property type="entry name" value="Sig_transdc_resp-reg_receiver"/>
</dbReference>
<sequence>MAGPMVSASPIYVVDDDPAVLHSTRFLFESEGHRVETFASGFALLAAFPGPCPLCVLLDHVMPGMDGLEVCRRLWDIDARVPVILITGHPNPRIRTRAREAGVPLVDKPLAFEALVGLLAAGRTASAPRESP</sequence>
<evidence type="ECO:0000313" key="6">
    <source>
        <dbReference type="Proteomes" id="UP000297535"/>
    </source>
</evidence>
<protein>
    <submittedName>
        <fullName evidence="5">Response regulator</fullName>
    </submittedName>
</protein>
<name>A0A4Z0NNG6_9HYPH</name>
<dbReference type="GO" id="GO:0000160">
    <property type="term" value="P:phosphorelay signal transduction system"/>
    <property type="evidence" value="ECO:0007669"/>
    <property type="project" value="UniProtKB-KW"/>
</dbReference>
<evidence type="ECO:0000256" key="1">
    <source>
        <dbReference type="ARBA" id="ARBA00022553"/>
    </source>
</evidence>
<dbReference type="PANTHER" id="PTHR44591:SF14">
    <property type="entry name" value="PROTEIN PILG"/>
    <property type="match status" value="1"/>
</dbReference>
<dbReference type="SMART" id="SM00448">
    <property type="entry name" value="REC"/>
    <property type="match status" value="1"/>
</dbReference>
<evidence type="ECO:0000256" key="3">
    <source>
        <dbReference type="PROSITE-ProRule" id="PRU00169"/>
    </source>
</evidence>
<dbReference type="InterPro" id="IPR011006">
    <property type="entry name" value="CheY-like_superfamily"/>
</dbReference>
<dbReference type="PANTHER" id="PTHR44591">
    <property type="entry name" value="STRESS RESPONSE REGULATOR PROTEIN 1"/>
    <property type="match status" value="1"/>
</dbReference>
<organism evidence="5 6">
    <name type="scientific">Methylobacterium nonmethylotrophicum</name>
    <dbReference type="NCBI Taxonomy" id="1141884"/>
    <lineage>
        <taxon>Bacteria</taxon>
        <taxon>Pseudomonadati</taxon>
        <taxon>Pseudomonadota</taxon>
        <taxon>Alphaproteobacteria</taxon>
        <taxon>Hyphomicrobiales</taxon>
        <taxon>Methylobacteriaceae</taxon>
        <taxon>Methylobacterium</taxon>
    </lineage>
</organism>
<keyword evidence="2" id="KW-0902">Two-component regulatory system</keyword>
<dbReference type="Gene3D" id="3.40.50.2300">
    <property type="match status" value="1"/>
</dbReference>
<evidence type="ECO:0000313" key="5">
    <source>
        <dbReference type="EMBL" id="TGD97696.1"/>
    </source>
</evidence>
<dbReference type="Proteomes" id="UP000297535">
    <property type="component" value="Unassembled WGS sequence"/>
</dbReference>
<dbReference type="OrthoDB" id="9782655at2"/>
<dbReference type="PROSITE" id="PS50110">
    <property type="entry name" value="RESPONSE_REGULATORY"/>
    <property type="match status" value="1"/>
</dbReference>
<dbReference type="SUPFAM" id="SSF52172">
    <property type="entry name" value="CheY-like"/>
    <property type="match status" value="1"/>
</dbReference>
<evidence type="ECO:0000256" key="2">
    <source>
        <dbReference type="ARBA" id="ARBA00023012"/>
    </source>
</evidence>
<proteinExistence type="predicted"/>
<evidence type="ECO:0000259" key="4">
    <source>
        <dbReference type="PROSITE" id="PS50110"/>
    </source>
</evidence>
<gene>
    <name evidence="5" type="ORF">EU555_18865</name>
</gene>